<accession>A0A2G9SLI4</accession>
<evidence type="ECO:0000256" key="1">
    <source>
        <dbReference type="SAM" id="MobiDB-lite"/>
    </source>
</evidence>
<gene>
    <name evidence="2" type="ORF">AB205_0217360</name>
</gene>
<name>A0A2G9SLI4_AQUCT</name>
<reference evidence="3" key="1">
    <citation type="journal article" date="2017" name="Nat. Commun.">
        <title>The North American bullfrog draft genome provides insight into hormonal regulation of long noncoding RNA.</title>
        <authorList>
            <person name="Hammond S.A."/>
            <person name="Warren R.L."/>
            <person name="Vandervalk B.P."/>
            <person name="Kucuk E."/>
            <person name="Khan H."/>
            <person name="Gibb E.A."/>
            <person name="Pandoh P."/>
            <person name="Kirk H."/>
            <person name="Zhao Y."/>
            <person name="Jones M."/>
            <person name="Mungall A.J."/>
            <person name="Coope R."/>
            <person name="Pleasance S."/>
            <person name="Moore R.A."/>
            <person name="Holt R.A."/>
            <person name="Round J.M."/>
            <person name="Ohora S."/>
            <person name="Walle B.V."/>
            <person name="Veldhoen N."/>
            <person name="Helbing C.C."/>
            <person name="Birol I."/>
        </authorList>
    </citation>
    <scope>NUCLEOTIDE SEQUENCE [LARGE SCALE GENOMIC DNA]</scope>
</reference>
<dbReference type="EMBL" id="KV923282">
    <property type="protein sequence ID" value="PIO40964.1"/>
    <property type="molecule type" value="Genomic_DNA"/>
</dbReference>
<proteinExistence type="predicted"/>
<organism evidence="2 3">
    <name type="scientific">Aquarana catesbeiana</name>
    <name type="common">American bullfrog</name>
    <name type="synonym">Rana catesbeiana</name>
    <dbReference type="NCBI Taxonomy" id="8400"/>
    <lineage>
        <taxon>Eukaryota</taxon>
        <taxon>Metazoa</taxon>
        <taxon>Chordata</taxon>
        <taxon>Craniata</taxon>
        <taxon>Vertebrata</taxon>
        <taxon>Euteleostomi</taxon>
        <taxon>Amphibia</taxon>
        <taxon>Batrachia</taxon>
        <taxon>Anura</taxon>
        <taxon>Neobatrachia</taxon>
        <taxon>Ranoidea</taxon>
        <taxon>Ranidae</taxon>
        <taxon>Aquarana</taxon>
    </lineage>
</organism>
<protein>
    <submittedName>
        <fullName evidence="2">Uncharacterized protein</fullName>
    </submittedName>
</protein>
<feature type="region of interest" description="Disordered" evidence="1">
    <location>
        <begin position="67"/>
        <end position="86"/>
    </location>
</feature>
<keyword evidence="3" id="KW-1185">Reference proteome</keyword>
<dbReference type="AlphaFoldDB" id="A0A2G9SLI4"/>
<dbReference type="OrthoDB" id="295715at2759"/>
<sequence>MVYSEAPNFSEPNPEYVAQQSQNKQLLICPMVMEPTTKAVLYIHPQQLPIHQADGLHVASLTTHSLEHQTPSVMAKRHGGLGRDSSSDLMAKAVFSPPSHAHPSSLYPGKSRIF</sequence>
<evidence type="ECO:0000313" key="2">
    <source>
        <dbReference type="EMBL" id="PIO40964.1"/>
    </source>
</evidence>
<evidence type="ECO:0000313" key="3">
    <source>
        <dbReference type="Proteomes" id="UP000228934"/>
    </source>
</evidence>
<feature type="region of interest" description="Disordered" evidence="1">
    <location>
        <begin position="95"/>
        <end position="114"/>
    </location>
</feature>
<dbReference type="Proteomes" id="UP000228934">
    <property type="component" value="Unassembled WGS sequence"/>
</dbReference>